<proteinExistence type="predicted"/>
<dbReference type="AlphaFoldDB" id="A0A1T5CAU4"/>
<accession>A0A1T5CAU4</accession>
<dbReference type="OrthoDB" id="1753632at2"/>
<dbReference type="Proteomes" id="UP000243406">
    <property type="component" value="Unassembled WGS sequence"/>
</dbReference>
<gene>
    <name evidence="1" type="ORF">SAMN02745120_2130</name>
</gene>
<keyword evidence="2" id="KW-1185">Reference proteome</keyword>
<name>A0A1T5CAU4_9FIRM</name>
<evidence type="ECO:0000313" key="2">
    <source>
        <dbReference type="Proteomes" id="UP000243406"/>
    </source>
</evidence>
<evidence type="ECO:0008006" key="3">
    <source>
        <dbReference type="Google" id="ProtNLM"/>
    </source>
</evidence>
<organism evidence="1 2">
    <name type="scientific">Acetoanaerobium noterae</name>
    <dbReference type="NCBI Taxonomy" id="745369"/>
    <lineage>
        <taxon>Bacteria</taxon>
        <taxon>Bacillati</taxon>
        <taxon>Bacillota</taxon>
        <taxon>Clostridia</taxon>
        <taxon>Peptostreptococcales</taxon>
        <taxon>Filifactoraceae</taxon>
        <taxon>Acetoanaerobium</taxon>
    </lineage>
</organism>
<dbReference type="EMBL" id="FUYN01000004">
    <property type="protein sequence ID" value="SKB56260.1"/>
    <property type="molecule type" value="Genomic_DNA"/>
</dbReference>
<sequence length="77" mass="9003">MILKYTCQFDGDNYNYFAVENFFKDALEDYNFIDAVDYDGEYINLIFSETNIPSAQENEIKLSNAVQSTIKKLYTTM</sequence>
<evidence type="ECO:0000313" key="1">
    <source>
        <dbReference type="EMBL" id="SKB56260.1"/>
    </source>
</evidence>
<dbReference type="RefSeq" id="WP_079589938.1">
    <property type="nucleotide sequence ID" value="NZ_DAMCMJ010000001.1"/>
</dbReference>
<reference evidence="2" key="1">
    <citation type="submission" date="2017-02" db="EMBL/GenBank/DDBJ databases">
        <authorList>
            <person name="Varghese N."/>
            <person name="Submissions S."/>
        </authorList>
    </citation>
    <scope>NUCLEOTIDE SEQUENCE [LARGE SCALE GENOMIC DNA]</scope>
    <source>
        <strain evidence="2">ATCC 35199</strain>
    </source>
</reference>
<protein>
    <recommendedName>
        <fullName evidence="3">Phage protein</fullName>
    </recommendedName>
</protein>